<gene>
    <name evidence="1" type="ORF">CES85_5241</name>
</gene>
<protein>
    <submittedName>
        <fullName evidence="1">Uncharacterized protein</fullName>
    </submittedName>
</protein>
<accession>A0A248UCA8</accession>
<proteinExistence type="predicted"/>
<sequence length="48" mass="5315">MASPSREKGYDSAIGVNFQASINKEMSLKVVMASARSFRWSSAVRCFL</sequence>
<organism evidence="1 2">
    <name type="scientific">Ochrobactrum quorumnocens</name>
    <dbReference type="NCBI Taxonomy" id="271865"/>
    <lineage>
        <taxon>Bacteria</taxon>
        <taxon>Pseudomonadati</taxon>
        <taxon>Pseudomonadota</taxon>
        <taxon>Alphaproteobacteria</taxon>
        <taxon>Hyphomicrobiales</taxon>
        <taxon>Brucellaceae</taxon>
        <taxon>Brucella/Ochrobactrum group</taxon>
        <taxon>Ochrobactrum</taxon>
    </lineage>
</organism>
<dbReference type="KEGG" id="och:CES85_5241"/>
<name>A0A248UCA8_9HYPH</name>
<evidence type="ECO:0000313" key="1">
    <source>
        <dbReference type="EMBL" id="ASV84447.1"/>
    </source>
</evidence>
<dbReference type="AlphaFoldDB" id="A0A248UCA8"/>
<dbReference type="EMBL" id="CP022603">
    <property type="protein sequence ID" value="ASV84447.1"/>
    <property type="molecule type" value="Genomic_DNA"/>
</dbReference>
<evidence type="ECO:0000313" key="2">
    <source>
        <dbReference type="Proteomes" id="UP000215256"/>
    </source>
</evidence>
<reference evidence="1 2" key="1">
    <citation type="submission" date="2017-07" db="EMBL/GenBank/DDBJ databases">
        <title>Phylogenetic study on the rhizospheric bacterium Ochrobactrum sp. A44.</title>
        <authorList>
            <person name="Krzyzanowska D.M."/>
            <person name="Ossowicki A."/>
            <person name="Rajewska M."/>
            <person name="Maciag T."/>
            <person name="Kaczynski Z."/>
            <person name="Czerwicka M."/>
            <person name="Jafra S."/>
        </authorList>
    </citation>
    <scope>NUCLEOTIDE SEQUENCE [LARGE SCALE GENOMIC DNA]</scope>
    <source>
        <strain evidence="1 2">A44</strain>
    </source>
</reference>
<dbReference type="Proteomes" id="UP000215256">
    <property type="component" value="Chromosome 2"/>
</dbReference>